<dbReference type="Proteomes" id="UP001596972">
    <property type="component" value="Unassembled WGS sequence"/>
</dbReference>
<feature type="transmembrane region" description="Helical" evidence="1">
    <location>
        <begin position="70"/>
        <end position="86"/>
    </location>
</feature>
<feature type="transmembrane region" description="Helical" evidence="1">
    <location>
        <begin position="21"/>
        <end position="50"/>
    </location>
</feature>
<dbReference type="RefSeq" id="WP_378297371.1">
    <property type="nucleotide sequence ID" value="NZ_JBHTJA010000010.1"/>
</dbReference>
<gene>
    <name evidence="2" type="ORF">ACFQ11_08285</name>
</gene>
<keyword evidence="1" id="KW-1133">Transmembrane helix</keyword>
<proteinExistence type="predicted"/>
<dbReference type="EMBL" id="JBHTJA010000010">
    <property type="protein sequence ID" value="MFD0900387.1"/>
    <property type="molecule type" value="Genomic_DNA"/>
</dbReference>
<name>A0ABW3EJK0_9ACTN</name>
<evidence type="ECO:0000313" key="2">
    <source>
        <dbReference type="EMBL" id="MFD0900387.1"/>
    </source>
</evidence>
<protein>
    <submittedName>
        <fullName evidence="2">Uncharacterized protein</fullName>
    </submittedName>
</protein>
<keyword evidence="1" id="KW-0812">Transmembrane</keyword>
<comment type="caution">
    <text evidence="2">The sequence shown here is derived from an EMBL/GenBank/DDBJ whole genome shotgun (WGS) entry which is preliminary data.</text>
</comment>
<evidence type="ECO:0000313" key="3">
    <source>
        <dbReference type="Proteomes" id="UP001596972"/>
    </source>
</evidence>
<reference evidence="3" key="1">
    <citation type="journal article" date="2019" name="Int. J. Syst. Evol. Microbiol.">
        <title>The Global Catalogue of Microorganisms (GCM) 10K type strain sequencing project: providing services to taxonomists for standard genome sequencing and annotation.</title>
        <authorList>
            <consortium name="The Broad Institute Genomics Platform"/>
            <consortium name="The Broad Institute Genome Sequencing Center for Infectious Disease"/>
            <person name="Wu L."/>
            <person name="Ma J."/>
        </authorList>
    </citation>
    <scope>NUCLEOTIDE SEQUENCE [LARGE SCALE GENOMIC DNA]</scope>
    <source>
        <strain evidence="3">JCM 31202</strain>
    </source>
</reference>
<keyword evidence="1" id="KW-0472">Membrane</keyword>
<evidence type="ECO:0000256" key="1">
    <source>
        <dbReference type="SAM" id="Phobius"/>
    </source>
</evidence>
<sequence>MAGSSVQAGRLAPLNARGHKAAVMIFMVIVVAHWGEHVVQAVQIWVLGWPVPEARGILGMPFPWLIESEWLHYGYALVMLIGLFVLRPGFTGRSRNWWTLALAIQAWHHVEHLILLIQAISDSNLGGRAAPTSIIQLLVPRVELHLFYNAIVTAPMIVAMLVHRRPRPDERAEMACTCAAAPELRERPVGA</sequence>
<organism evidence="2 3">
    <name type="scientific">Actinomadura sediminis</name>
    <dbReference type="NCBI Taxonomy" id="1038904"/>
    <lineage>
        <taxon>Bacteria</taxon>
        <taxon>Bacillati</taxon>
        <taxon>Actinomycetota</taxon>
        <taxon>Actinomycetes</taxon>
        <taxon>Streptosporangiales</taxon>
        <taxon>Thermomonosporaceae</taxon>
        <taxon>Actinomadura</taxon>
    </lineage>
</organism>
<accession>A0ABW3EJK0</accession>
<keyword evidence="3" id="KW-1185">Reference proteome</keyword>